<evidence type="ECO:0000313" key="2">
    <source>
        <dbReference type="EMBL" id="KAJ1194343.1"/>
    </source>
</evidence>
<feature type="region of interest" description="Disordered" evidence="1">
    <location>
        <begin position="1"/>
        <end position="108"/>
    </location>
</feature>
<gene>
    <name evidence="2" type="ORF">NDU88_003632</name>
</gene>
<evidence type="ECO:0000256" key="1">
    <source>
        <dbReference type="SAM" id="MobiDB-lite"/>
    </source>
</evidence>
<reference evidence="2" key="1">
    <citation type="journal article" date="2022" name="bioRxiv">
        <title>Sequencing and chromosome-scale assembly of the giantPleurodeles waltlgenome.</title>
        <authorList>
            <person name="Brown T."/>
            <person name="Elewa A."/>
            <person name="Iarovenko S."/>
            <person name="Subramanian E."/>
            <person name="Araus A.J."/>
            <person name="Petzold A."/>
            <person name="Susuki M."/>
            <person name="Suzuki K.-i.T."/>
            <person name="Hayashi T."/>
            <person name="Toyoda A."/>
            <person name="Oliveira C."/>
            <person name="Osipova E."/>
            <person name="Leigh N.D."/>
            <person name="Simon A."/>
            <person name="Yun M.H."/>
        </authorList>
    </citation>
    <scope>NUCLEOTIDE SEQUENCE</scope>
    <source>
        <strain evidence="2">20211129_DDA</strain>
        <tissue evidence="2">Liver</tissue>
    </source>
</reference>
<accession>A0AAV7UYZ1</accession>
<evidence type="ECO:0000313" key="3">
    <source>
        <dbReference type="Proteomes" id="UP001066276"/>
    </source>
</evidence>
<name>A0AAV7UYZ1_PLEWA</name>
<organism evidence="2 3">
    <name type="scientific">Pleurodeles waltl</name>
    <name type="common">Iberian ribbed newt</name>
    <dbReference type="NCBI Taxonomy" id="8319"/>
    <lineage>
        <taxon>Eukaryota</taxon>
        <taxon>Metazoa</taxon>
        <taxon>Chordata</taxon>
        <taxon>Craniata</taxon>
        <taxon>Vertebrata</taxon>
        <taxon>Euteleostomi</taxon>
        <taxon>Amphibia</taxon>
        <taxon>Batrachia</taxon>
        <taxon>Caudata</taxon>
        <taxon>Salamandroidea</taxon>
        <taxon>Salamandridae</taxon>
        <taxon>Pleurodelinae</taxon>
        <taxon>Pleurodeles</taxon>
    </lineage>
</organism>
<dbReference type="AlphaFoldDB" id="A0AAV7UYZ1"/>
<keyword evidence="3" id="KW-1185">Reference proteome</keyword>
<sequence length="108" mass="11603">MAPAGAHLQRSSAGQPAPAGPGEGWETSPREGLSRRRPSRHYSPGPLPRQGQWSLHSPTPTGPGICSGPTGLGRSDARRSPMLRQLRLHNFGLRSGDHMKHYGVPPED</sequence>
<protein>
    <submittedName>
        <fullName evidence="2">Uncharacterized protein</fullName>
    </submittedName>
</protein>
<dbReference type="EMBL" id="JANPWB010000004">
    <property type="protein sequence ID" value="KAJ1194343.1"/>
    <property type="molecule type" value="Genomic_DNA"/>
</dbReference>
<proteinExistence type="predicted"/>
<comment type="caution">
    <text evidence="2">The sequence shown here is derived from an EMBL/GenBank/DDBJ whole genome shotgun (WGS) entry which is preliminary data.</text>
</comment>
<dbReference type="Proteomes" id="UP001066276">
    <property type="component" value="Chromosome 2_2"/>
</dbReference>